<protein>
    <submittedName>
        <fullName evidence="2">Uncharacterized protein</fullName>
    </submittedName>
</protein>
<dbReference type="AlphaFoldDB" id="A0AAV7ULR3"/>
<dbReference type="EMBL" id="JANPWB010000005">
    <property type="protein sequence ID" value="KAJ1189631.1"/>
    <property type="molecule type" value="Genomic_DNA"/>
</dbReference>
<feature type="compositionally biased region" description="Basic and acidic residues" evidence="1">
    <location>
        <begin position="19"/>
        <end position="41"/>
    </location>
</feature>
<feature type="compositionally biased region" description="Basic and acidic residues" evidence="1">
    <location>
        <begin position="72"/>
        <end position="87"/>
    </location>
</feature>
<keyword evidence="3" id="KW-1185">Reference proteome</keyword>
<evidence type="ECO:0000313" key="2">
    <source>
        <dbReference type="EMBL" id="KAJ1189631.1"/>
    </source>
</evidence>
<name>A0AAV7ULR3_PLEWA</name>
<evidence type="ECO:0000256" key="1">
    <source>
        <dbReference type="SAM" id="MobiDB-lite"/>
    </source>
</evidence>
<organism evidence="2 3">
    <name type="scientific">Pleurodeles waltl</name>
    <name type="common">Iberian ribbed newt</name>
    <dbReference type="NCBI Taxonomy" id="8319"/>
    <lineage>
        <taxon>Eukaryota</taxon>
        <taxon>Metazoa</taxon>
        <taxon>Chordata</taxon>
        <taxon>Craniata</taxon>
        <taxon>Vertebrata</taxon>
        <taxon>Euteleostomi</taxon>
        <taxon>Amphibia</taxon>
        <taxon>Batrachia</taxon>
        <taxon>Caudata</taxon>
        <taxon>Salamandroidea</taxon>
        <taxon>Salamandridae</taxon>
        <taxon>Pleurodelinae</taxon>
        <taxon>Pleurodeles</taxon>
    </lineage>
</organism>
<evidence type="ECO:0000313" key="3">
    <source>
        <dbReference type="Proteomes" id="UP001066276"/>
    </source>
</evidence>
<accession>A0AAV7ULR3</accession>
<gene>
    <name evidence="2" type="ORF">NDU88_006375</name>
</gene>
<sequence length="135" mass="14591">MPRCPDNDEAATFPVNPDVRVHVDTKREDGLDEGAEQKDAEEPGGTESGGTEKAEDDRRTGNPGVPEEAADPEMKEKTGDTLGDRHVPGGAWLTKIRSFLKDTIRIRQENYGRRGEGRGSTERGGKGSGWEGAGK</sequence>
<feature type="compositionally biased region" description="Basic and acidic residues" evidence="1">
    <location>
        <begin position="107"/>
        <end position="125"/>
    </location>
</feature>
<feature type="compositionally biased region" description="Basic and acidic residues" evidence="1">
    <location>
        <begin position="50"/>
        <end position="60"/>
    </location>
</feature>
<comment type="caution">
    <text evidence="2">The sequence shown here is derived from an EMBL/GenBank/DDBJ whole genome shotgun (WGS) entry which is preliminary data.</text>
</comment>
<feature type="compositionally biased region" description="Gly residues" evidence="1">
    <location>
        <begin position="126"/>
        <end position="135"/>
    </location>
</feature>
<proteinExistence type="predicted"/>
<reference evidence="2" key="1">
    <citation type="journal article" date="2022" name="bioRxiv">
        <title>Sequencing and chromosome-scale assembly of the giantPleurodeles waltlgenome.</title>
        <authorList>
            <person name="Brown T."/>
            <person name="Elewa A."/>
            <person name="Iarovenko S."/>
            <person name="Subramanian E."/>
            <person name="Araus A.J."/>
            <person name="Petzold A."/>
            <person name="Susuki M."/>
            <person name="Suzuki K.-i.T."/>
            <person name="Hayashi T."/>
            <person name="Toyoda A."/>
            <person name="Oliveira C."/>
            <person name="Osipova E."/>
            <person name="Leigh N.D."/>
            <person name="Simon A."/>
            <person name="Yun M.H."/>
        </authorList>
    </citation>
    <scope>NUCLEOTIDE SEQUENCE</scope>
    <source>
        <strain evidence="2">20211129_DDA</strain>
        <tissue evidence="2">Liver</tissue>
    </source>
</reference>
<feature type="region of interest" description="Disordered" evidence="1">
    <location>
        <begin position="1"/>
        <end position="91"/>
    </location>
</feature>
<feature type="region of interest" description="Disordered" evidence="1">
    <location>
        <begin position="107"/>
        <end position="135"/>
    </location>
</feature>
<dbReference type="Proteomes" id="UP001066276">
    <property type="component" value="Chromosome 3_1"/>
</dbReference>